<dbReference type="Pfam" id="PF00990">
    <property type="entry name" value="GGDEF"/>
    <property type="match status" value="1"/>
</dbReference>
<dbReference type="PANTHER" id="PTHR43102">
    <property type="entry name" value="SLR1143 PROTEIN"/>
    <property type="match status" value="1"/>
</dbReference>
<keyword evidence="3" id="KW-1185">Reference proteome</keyword>
<dbReference type="InterPro" id="IPR043128">
    <property type="entry name" value="Rev_trsase/Diguanyl_cyclase"/>
</dbReference>
<dbReference type="EC" id="2.7.7.65" evidence="2"/>
<dbReference type="Gene3D" id="3.30.70.270">
    <property type="match status" value="1"/>
</dbReference>
<dbReference type="SUPFAM" id="SSF55073">
    <property type="entry name" value="Nucleotide cyclase"/>
    <property type="match status" value="1"/>
</dbReference>
<dbReference type="PANTHER" id="PTHR43102:SF2">
    <property type="entry name" value="GAF DOMAIN-CONTAINING PROTEIN"/>
    <property type="match status" value="1"/>
</dbReference>
<dbReference type="Proteomes" id="UP001352263">
    <property type="component" value="Unassembled WGS sequence"/>
</dbReference>
<evidence type="ECO:0000313" key="2">
    <source>
        <dbReference type="EMBL" id="MEC4717977.1"/>
    </source>
</evidence>
<name>A0ABU6J2Y7_9BURK</name>
<dbReference type="SMART" id="SM00065">
    <property type="entry name" value="GAF"/>
    <property type="match status" value="1"/>
</dbReference>
<organism evidence="2 3">
    <name type="scientific">Noviherbaspirillum album</name>
    <dbReference type="NCBI Taxonomy" id="3080276"/>
    <lineage>
        <taxon>Bacteria</taxon>
        <taxon>Pseudomonadati</taxon>
        <taxon>Pseudomonadota</taxon>
        <taxon>Betaproteobacteria</taxon>
        <taxon>Burkholderiales</taxon>
        <taxon>Oxalobacteraceae</taxon>
        <taxon>Noviherbaspirillum</taxon>
    </lineage>
</organism>
<dbReference type="InterPro" id="IPR029787">
    <property type="entry name" value="Nucleotide_cyclase"/>
</dbReference>
<dbReference type="Pfam" id="PF01590">
    <property type="entry name" value="GAF"/>
    <property type="match status" value="1"/>
</dbReference>
<dbReference type="SUPFAM" id="SSF55781">
    <property type="entry name" value="GAF domain-like"/>
    <property type="match status" value="1"/>
</dbReference>
<evidence type="ECO:0000313" key="3">
    <source>
        <dbReference type="Proteomes" id="UP001352263"/>
    </source>
</evidence>
<dbReference type="NCBIfam" id="TIGR00254">
    <property type="entry name" value="GGDEF"/>
    <property type="match status" value="1"/>
</dbReference>
<dbReference type="CDD" id="cd01949">
    <property type="entry name" value="GGDEF"/>
    <property type="match status" value="1"/>
</dbReference>
<evidence type="ECO:0000259" key="1">
    <source>
        <dbReference type="PROSITE" id="PS50887"/>
    </source>
</evidence>
<keyword evidence="2" id="KW-0808">Transferase</keyword>
<dbReference type="InterPro" id="IPR003018">
    <property type="entry name" value="GAF"/>
</dbReference>
<accession>A0ABU6J2Y7</accession>
<feature type="domain" description="GGDEF" evidence="1">
    <location>
        <begin position="209"/>
        <end position="343"/>
    </location>
</feature>
<proteinExistence type="predicted"/>
<dbReference type="RefSeq" id="WP_326504718.1">
    <property type="nucleotide sequence ID" value="NZ_JAWIIV010000001.1"/>
</dbReference>
<dbReference type="SMART" id="SM00267">
    <property type="entry name" value="GGDEF"/>
    <property type="match status" value="1"/>
</dbReference>
<dbReference type="Gene3D" id="3.30.450.40">
    <property type="match status" value="1"/>
</dbReference>
<reference evidence="2 3" key="1">
    <citation type="submission" date="2023-10" db="EMBL/GenBank/DDBJ databases">
        <title>Noviherbaspirillum sp. CPCC 100848 genome assembly.</title>
        <authorList>
            <person name="Li X.Y."/>
            <person name="Fang X.M."/>
        </authorList>
    </citation>
    <scope>NUCLEOTIDE SEQUENCE [LARGE SCALE GENOMIC DNA]</scope>
    <source>
        <strain evidence="2 3">CPCC 100848</strain>
    </source>
</reference>
<dbReference type="EMBL" id="JAWIIV010000001">
    <property type="protein sequence ID" value="MEC4717977.1"/>
    <property type="molecule type" value="Genomic_DNA"/>
</dbReference>
<dbReference type="InterPro" id="IPR000160">
    <property type="entry name" value="GGDEF_dom"/>
</dbReference>
<dbReference type="InterPro" id="IPR029016">
    <property type="entry name" value="GAF-like_dom_sf"/>
</dbReference>
<comment type="caution">
    <text evidence="2">The sequence shown here is derived from an EMBL/GenBank/DDBJ whole genome shotgun (WGS) entry which is preliminary data.</text>
</comment>
<dbReference type="GO" id="GO:0052621">
    <property type="term" value="F:diguanylate cyclase activity"/>
    <property type="evidence" value="ECO:0007669"/>
    <property type="project" value="UniProtKB-EC"/>
</dbReference>
<sequence>MNELSSLALTDPVAQMTPPDFPSNELVRVSLLRSLAILDTDCEERFDRVTRIAQRLFNVPIALVSMVDANRQWFKSCIGLDVRQTPRDISFCGHAILGDDVLLIPDTTADQRFADNPLVTGAPHIRFYAGYPLSLGDGIHIGTLCLKDTVPRRFSEQDLQLLRDLGEMTSQELRAVAAATSDDLTGLLNRRGFLSAAGQALELCRRAASPVAMLYCDLDRFKQINDTFGHVEGDHVLRVFAGMLRSTFRSSDIVARLGGDEFVVMLTNADPATVEAAVRRMEAELAAHALQSQRGYALGCSLGVMSFDGANLPGLDAMLAMADENMYAVKRKNRRHRRHRRHEDNTPG</sequence>
<gene>
    <name evidence="2" type="ORF">RY831_02330</name>
</gene>
<dbReference type="PROSITE" id="PS50887">
    <property type="entry name" value="GGDEF"/>
    <property type="match status" value="1"/>
</dbReference>
<protein>
    <submittedName>
        <fullName evidence="2">Sensor domain-containing diguanylate cyclase</fullName>
        <ecNumber evidence="2">2.7.7.65</ecNumber>
    </submittedName>
</protein>
<keyword evidence="2" id="KW-0548">Nucleotidyltransferase</keyword>